<protein>
    <submittedName>
        <fullName evidence="2">Uncharacterized protein</fullName>
    </submittedName>
</protein>
<gene>
    <name evidence="2" type="ORF">IE81DRAFT_368832</name>
</gene>
<keyword evidence="3" id="KW-1185">Reference proteome</keyword>
<evidence type="ECO:0000256" key="1">
    <source>
        <dbReference type="SAM" id="MobiDB-lite"/>
    </source>
</evidence>
<dbReference type="GeneID" id="37039051"/>
<organism evidence="2 3">
    <name type="scientific">Ceraceosorus guamensis</name>
    <dbReference type="NCBI Taxonomy" id="1522189"/>
    <lineage>
        <taxon>Eukaryota</taxon>
        <taxon>Fungi</taxon>
        <taxon>Dikarya</taxon>
        <taxon>Basidiomycota</taxon>
        <taxon>Ustilaginomycotina</taxon>
        <taxon>Exobasidiomycetes</taxon>
        <taxon>Ceraceosorales</taxon>
        <taxon>Ceraceosoraceae</taxon>
        <taxon>Ceraceosorus</taxon>
    </lineage>
</organism>
<accession>A0A316VQW0</accession>
<dbReference type="InParanoid" id="A0A316VQW0"/>
<evidence type="ECO:0000313" key="3">
    <source>
        <dbReference type="Proteomes" id="UP000245783"/>
    </source>
</evidence>
<reference evidence="2 3" key="1">
    <citation type="journal article" date="2018" name="Mol. Biol. Evol.">
        <title>Broad Genomic Sampling Reveals a Smut Pathogenic Ancestry of the Fungal Clade Ustilaginomycotina.</title>
        <authorList>
            <person name="Kijpornyongpan T."/>
            <person name="Mondo S.J."/>
            <person name="Barry K."/>
            <person name="Sandor L."/>
            <person name="Lee J."/>
            <person name="Lipzen A."/>
            <person name="Pangilinan J."/>
            <person name="LaButti K."/>
            <person name="Hainaut M."/>
            <person name="Henrissat B."/>
            <person name="Grigoriev I.V."/>
            <person name="Spatafora J.W."/>
            <person name="Aime M.C."/>
        </authorList>
    </citation>
    <scope>NUCLEOTIDE SEQUENCE [LARGE SCALE GENOMIC DNA]</scope>
    <source>
        <strain evidence="2 3">MCA 4658</strain>
    </source>
</reference>
<feature type="compositionally biased region" description="Polar residues" evidence="1">
    <location>
        <begin position="97"/>
        <end position="110"/>
    </location>
</feature>
<feature type="compositionally biased region" description="Basic and acidic residues" evidence="1">
    <location>
        <begin position="76"/>
        <end position="96"/>
    </location>
</feature>
<dbReference type="EMBL" id="KZ819447">
    <property type="protein sequence ID" value="PWN39730.1"/>
    <property type="molecule type" value="Genomic_DNA"/>
</dbReference>
<evidence type="ECO:0000313" key="2">
    <source>
        <dbReference type="EMBL" id="PWN39730.1"/>
    </source>
</evidence>
<sequence length="128" mass="13193">MFSTIRTRAASQASSRRTGALARSYAALRTFGTSPARLGGPGDEKPFDSNAYRGGGEAAMPGAGSVDQIADSEGAYDSKRTRPDESASKIQREKPQTDMSKTAASSQPSDLATKKGKATPSGESSSSG</sequence>
<name>A0A316VQW0_9BASI</name>
<dbReference type="RefSeq" id="XP_025366890.1">
    <property type="nucleotide sequence ID" value="XM_025517181.1"/>
</dbReference>
<feature type="region of interest" description="Disordered" evidence="1">
    <location>
        <begin position="1"/>
        <end position="20"/>
    </location>
</feature>
<proteinExistence type="predicted"/>
<dbReference type="OrthoDB" id="3205926at2759"/>
<dbReference type="AlphaFoldDB" id="A0A316VQW0"/>
<dbReference type="Proteomes" id="UP000245783">
    <property type="component" value="Unassembled WGS sequence"/>
</dbReference>
<feature type="region of interest" description="Disordered" evidence="1">
    <location>
        <begin position="31"/>
        <end position="128"/>
    </location>
</feature>